<reference evidence="6" key="1">
    <citation type="journal article" date="2017" name="Genome Biol.">
        <title>Comparative genomics reveals high biological diversity and specific adaptations in the industrially and medically important fungal genus Aspergillus.</title>
        <authorList>
            <person name="de Vries R.P."/>
            <person name="Riley R."/>
            <person name="Wiebenga A."/>
            <person name="Aguilar-Osorio G."/>
            <person name="Amillis S."/>
            <person name="Uchima C.A."/>
            <person name="Anderluh G."/>
            <person name="Asadollahi M."/>
            <person name="Askin M."/>
            <person name="Barry K."/>
            <person name="Battaglia E."/>
            <person name="Bayram O."/>
            <person name="Benocci T."/>
            <person name="Braus-Stromeyer S.A."/>
            <person name="Caldana C."/>
            <person name="Canovas D."/>
            <person name="Cerqueira G.C."/>
            <person name="Chen F."/>
            <person name="Chen W."/>
            <person name="Choi C."/>
            <person name="Clum A."/>
            <person name="Dos Santos R.A."/>
            <person name="Damasio A.R."/>
            <person name="Diallinas G."/>
            <person name="Emri T."/>
            <person name="Fekete E."/>
            <person name="Flipphi M."/>
            <person name="Freyberg S."/>
            <person name="Gallo A."/>
            <person name="Gournas C."/>
            <person name="Habgood R."/>
            <person name="Hainaut M."/>
            <person name="Harispe M.L."/>
            <person name="Henrissat B."/>
            <person name="Hilden K.S."/>
            <person name="Hope R."/>
            <person name="Hossain A."/>
            <person name="Karabika E."/>
            <person name="Karaffa L."/>
            <person name="Karanyi Z."/>
            <person name="Krasevec N."/>
            <person name="Kuo A."/>
            <person name="Kusch H."/>
            <person name="LaButti K."/>
            <person name="Lagendijk E.L."/>
            <person name="Lapidus A."/>
            <person name="Levasseur A."/>
            <person name="Lindquist E."/>
            <person name="Lipzen A."/>
            <person name="Logrieco A.F."/>
            <person name="MacCabe A."/>
            <person name="Maekelae M.R."/>
            <person name="Malavazi I."/>
            <person name="Melin P."/>
            <person name="Meyer V."/>
            <person name="Mielnichuk N."/>
            <person name="Miskei M."/>
            <person name="Molnar A.P."/>
            <person name="Mule G."/>
            <person name="Ngan C.Y."/>
            <person name="Orejas M."/>
            <person name="Orosz E."/>
            <person name="Ouedraogo J.P."/>
            <person name="Overkamp K.M."/>
            <person name="Park H.-S."/>
            <person name="Perrone G."/>
            <person name="Piumi F."/>
            <person name="Punt P.J."/>
            <person name="Ram A.F."/>
            <person name="Ramon A."/>
            <person name="Rauscher S."/>
            <person name="Record E."/>
            <person name="Riano-Pachon D.M."/>
            <person name="Robert V."/>
            <person name="Roehrig J."/>
            <person name="Ruller R."/>
            <person name="Salamov A."/>
            <person name="Salih N.S."/>
            <person name="Samson R.A."/>
            <person name="Sandor E."/>
            <person name="Sanguinetti M."/>
            <person name="Schuetze T."/>
            <person name="Sepcic K."/>
            <person name="Shelest E."/>
            <person name="Sherlock G."/>
            <person name="Sophianopoulou V."/>
            <person name="Squina F.M."/>
            <person name="Sun H."/>
            <person name="Susca A."/>
            <person name="Todd R.B."/>
            <person name="Tsang A."/>
            <person name="Unkles S.E."/>
            <person name="van de Wiele N."/>
            <person name="van Rossen-Uffink D."/>
            <person name="Oliveira J.V."/>
            <person name="Vesth T.C."/>
            <person name="Visser J."/>
            <person name="Yu J.-H."/>
            <person name="Zhou M."/>
            <person name="Andersen M.R."/>
            <person name="Archer D.B."/>
            <person name="Baker S.E."/>
            <person name="Benoit I."/>
            <person name="Brakhage A.A."/>
            <person name="Braus G.H."/>
            <person name="Fischer R."/>
            <person name="Frisvad J.C."/>
            <person name="Goldman G.H."/>
            <person name="Houbraken J."/>
            <person name="Oakley B."/>
            <person name="Pocsi I."/>
            <person name="Scazzocchio C."/>
            <person name="Seiboth B."/>
            <person name="vanKuyk P.A."/>
            <person name="Wortman J."/>
            <person name="Dyer P.S."/>
            <person name="Grigoriev I.V."/>
        </authorList>
    </citation>
    <scope>NUCLEOTIDE SEQUENCE [LARGE SCALE GENOMIC DNA]</scope>
    <source>
        <strain evidence="6">ITEM 5010</strain>
    </source>
</reference>
<dbReference type="InterPro" id="IPR021858">
    <property type="entry name" value="Fun_TF"/>
</dbReference>
<feature type="compositionally biased region" description="Polar residues" evidence="4">
    <location>
        <begin position="55"/>
        <end position="75"/>
    </location>
</feature>
<keyword evidence="2" id="KW-0804">Transcription</keyword>
<sequence length="493" mass="55467">MQCDRRQPSCSQCLRVNQECFGYRDPDSLRVYDQSAEVASKAQTRYHARRRCDGPTQQSPAEESPSTPPLTYSPISDDQRAMSYVIPYYIGTDQHRGLLLFLPSLLKKDPSPALEASVKAIGLLGMTRMPHVAHRAREEYRIALCATNGALRDPTTATSDSTLGAVLLLSLYELITSRPTQMGGGWKNHAQGAAKLLELRGEEQLNSPVGLELFTVVRFQNVISSVFFRLGSRIHNSPTIAALSQVARSKRNEHGRPIETLYDMLIELNDIAIEVDEAHLQSDLEKQQCLIERSLLLDARLQAWTISLSPAWSYQVIDDPRSHLPKSTYPPMYNNRYHMYHGVSMATLWNNYRQTRIVLNEMIRMMALRRWRVQNLPQHQQIMYQATGIIEHMTGEICDSIPYYFISGEVGFGSIYRVLWPLFIAGRCAAPESAAKEWAVQTLDLIGNFTGIQQAIGMSQLLKQGKPASVIPGGDLVTESIFNRATRLSPGRD</sequence>
<proteinExistence type="predicted"/>
<keyword evidence="3" id="KW-0539">Nucleus</keyword>
<dbReference type="Proteomes" id="UP000188318">
    <property type="component" value="Unassembled WGS sequence"/>
</dbReference>
<evidence type="ECO:0000256" key="2">
    <source>
        <dbReference type="ARBA" id="ARBA00023163"/>
    </source>
</evidence>
<dbReference type="VEuPathDB" id="FungiDB:ASPCADRAFT_135448"/>
<organism evidence="5 6">
    <name type="scientific">Aspergillus carbonarius (strain ITEM 5010)</name>
    <dbReference type="NCBI Taxonomy" id="602072"/>
    <lineage>
        <taxon>Eukaryota</taxon>
        <taxon>Fungi</taxon>
        <taxon>Dikarya</taxon>
        <taxon>Ascomycota</taxon>
        <taxon>Pezizomycotina</taxon>
        <taxon>Eurotiomycetes</taxon>
        <taxon>Eurotiomycetidae</taxon>
        <taxon>Eurotiales</taxon>
        <taxon>Aspergillaceae</taxon>
        <taxon>Aspergillus</taxon>
        <taxon>Aspergillus subgen. Circumdati</taxon>
    </lineage>
</organism>
<accession>A0A1R3R6J6</accession>
<dbReference type="CDD" id="cd00067">
    <property type="entry name" value="GAL4"/>
    <property type="match status" value="1"/>
</dbReference>
<name>A0A1R3R6J6_ASPC5</name>
<evidence type="ECO:0000256" key="3">
    <source>
        <dbReference type="ARBA" id="ARBA00023242"/>
    </source>
</evidence>
<dbReference type="GO" id="GO:0008270">
    <property type="term" value="F:zinc ion binding"/>
    <property type="evidence" value="ECO:0007669"/>
    <property type="project" value="InterPro"/>
</dbReference>
<evidence type="ECO:0000313" key="6">
    <source>
        <dbReference type="Proteomes" id="UP000188318"/>
    </source>
</evidence>
<dbReference type="InterPro" id="IPR001138">
    <property type="entry name" value="Zn2Cys6_DnaBD"/>
</dbReference>
<dbReference type="InterPro" id="IPR053175">
    <property type="entry name" value="DHMBA_Reg_Transcription_Factor"/>
</dbReference>
<dbReference type="OrthoDB" id="5429770at2759"/>
<dbReference type="Pfam" id="PF11951">
    <property type="entry name" value="Fungal_trans_2"/>
    <property type="match status" value="1"/>
</dbReference>
<protein>
    <submittedName>
        <fullName evidence="5">Uncharacterized protein</fullName>
    </submittedName>
</protein>
<dbReference type="AlphaFoldDB" id="A0A1R3R6J6"/>
<dbReference type="OMA" id="LRICDQT"/>
<dbReference type="PANTHER" id="PTHR38791">
    <property type="entry name" value="ZN(II)2CYS6 TRANSCRIPTION FACTOR (EUROFUNG)-RELATED-RELATED"/>
    <property type="match status" value="1"/>
</dbReference>
<keyword evidence="1" id="KW-0805">Transcription regulation</keyword>
<evidence type="ECO:0000256" key="4">
    <source>
        <dbReference type="SAM" id="MobiDB-lite"/>
    </source>
</evidence>
<dbReference type="STRING" id="602072.A0A1R3R6J6"/>
<keyword evidence="6" id="KW-1185">Reference proteome</keyword>
<dbReference type="EMBL" id="KV907594">
    <property type="protein sequence ID" value="OOF90091.1"/>
    <property type="molecule type" value="Genomic_DNA"/>
</dbReference>
<gene>
    <name evidence="5" type="ORF">ASPCADRAFT_135448</name>
</gene>
<feature type="region of interest" description="Disordered" evidence="4">
    <location>
        <begin position="42"/>
        <end position="75"/>
    </location>
</feature>
<dbReference type="GO" id="GO:0000981">
    <property type="term" value="F:DNA-binding transcription factor activity, RNA polymerase II-specific"/>
    <property type="evidence" value="ECO:0007669"/>
    <property type="project" value="InterPro"/>
</dbReference>
<evidence type="ECO:0000313" key="5">
    <source>
        <dbReference type="EMBL" id="OOF90091.1"/>
    </source>
</evidence>
<evidence type="ECO:0000256" key="1">
    <source>
        <dbReference type="ARBA" id="ARBA00023015"/>
    </source>
</evidence>
<dbReference type="PANTHER" id="PTHR38791:SF5">
    <property type="entry name" value="TRANSCRIPTION FACTOR DBAG-RELATED"/>
    <property type="match status" value="1"/>
</dbReference>